<dbReference type="InterPro" id="IPR001254">
    <property type="entry name" value="Trypsin_dom"/>
</dbReference>
<dbReference type="InterPro" id="IPR001314">
    <property type="entry name" value="Peptidase_S1A"/>
</dbReference>
<dbReference type="PANTHER" id="PTHR15462">
    <property type="entry name" value="SERINE PROTEASE"/>
    <property type="match status" value="1"/>
</dbReference>
<gene>
    <name evidence="4" type="ORF">DL239_04685</name>
</gene>
<dbReference type="PANTHER" id="PTHR15462:SF8">
    <property type="entry name" value="SERINE PROTEASE"/>
    <property type="match status" value="1"/>
</dbReference>
<dbReference type="EMBL" id="QHLQ01000003">
    <property type="protein sequence ID" value="NIZ60267.1"/>
    <property type="molecule type" value="Genomic_DNA"/>
</dbReference>
<feature type="chain" id="PRO_5047386305" evidence="2">
    <location>
        <begin position="23"/>
        <end position="272"/>
    </location>
</feature>
<comment type="caution">
    <text evidence="4">The sequence shown here is derived from an EMBL/GenBank/DDBJ whole genome shotgun (WGS) entry which is preliminary data.</text>
</comment>
<dbReference type="Proteomes" id="UP001429564">
    <property type="component" value="Unassembled WGS sequence"/>
</dbReference>
<sequence>MSAGLKALATCVAMSLAGGALAGSTSLRALSDREDLLGWEAVGRLDFAGQGYCSGTLIAPDLVLTAAHCVYDRDGQMRAVDQIQFRAGLQEGSAIAERQALQIAAHPGYRSEQNSNIENITHDVALIRLESPISSSEADPFVLHSGRNYGDEISVTSYGMGRESAPSRQRRCNLMGEYQQVMMIDCNVTFGSSGAPVFSMVGGRGRILSVISSGGTYQGRRVAYGMKLADRVAELKALLRRNPVAAPDRRIKRIRVGSGMNAGGAKFVRPGG</sequence>
<dbReference type="InterPro" id="IPR043504">
    <property type="entry name" value="Peptidase_S1_PA_chymotrypsin"/>
</dbReference>
<dbReference type="SMART" id="SM00020">
    <property type="entry name" value="Tryp_SPc"/>
    <property type="match status" value="1"/>
</dbReference>
<evidence type="ECO:0000256" key="1">
    <source>
        <dbReference type="ARBA" id="ARBA00022729"/>
    </source>
</evidence>
<proteinExistence type="predicted"/>
<evidence type="ECO:0000313" key="4">
    <source>
        <dbReference type="EMBL" id="NIZ60267.1"/>
    </source>
</evidence>
<reference evidence="4 5" key="1">
    <citation type="submission" date="2018-05" db="EMBL/GenBank/DDBJ databases">
        <authorList>
            <person name="Zhang Y.-J."/>
        </authorList>
    </citation>
    <scope>NUCLEOTIDE SEQUENCE [LARGE SCALE GENOMIC DNA]</scope>
    <source>
        <strain evidence="4 5">CY04</strain>
    </source>
</reference>
<dbReference type="InterPro" id="IPR050966">
    <property type="entry name" value="Glutamyl_endopeptidase"/>
</dbReference>
<keyword evidence="5" id="KW-1185">Reference proteome</keyword>
<dbReference type="InterPro" id="IPR018114">
    <property type="entry name" value="TRYPSIN_HIS"/>
</dbReference>
<dbReference type="SUPFAM" id="SSF50494">
    <property type="entry name" value="Trypsin-like serine proteases"/>
    <property type="match status" value="1"/>
</dbReference>
<evidence type="ECO:0000313" key="5">
    <source>
        <dbReference type="Proteomes" id="UP001429564"/>
    </source>
</evidence>
<evidence type="ECO:0000256" key="2">
    <source>
        <dbReference type="SAM" id="SignalP"/>
    </source>
</evidence>
<name>A0ABX0W6K3_9RHOB</name>
<organism evidence="4 5">
    <name type="scientific">Parasedimentitalea denitrificans</name>
    <dbReference type="NCBI Taxonomy" id="2211118"/>
    <lineage>
        <taxon>Bacteria</taxon>
        <taxon>Pseudomonadati</taxon>
        <taxon>Pseudomonadota</taxon>
        <taxon>Alphaproteobacteria</taxon>
        <taxon>Rhodobacterales</taxon>
        <taxon>Paracoccaceae</taxon>
        <taxon>Parasedimentitalea</taxon>
    </lineage>
</organism>
<feature type="domain" description="Peptidase S1" evidence="3">
    <location>
        <begin position="16"/>
        <end position="237"/>
    </location>
</feature>
<keyword evidence="1 2" id="KW-0732">Signal</keyword>
<dbReference type="PROSITE" id="PS00134">
    <property type="entry name" value="TRYPSIN_HIS"/>
    <property type="match status" value="1"/>
</dbReference>
<accession>A0ABX0W6K3</accession>
<dbReference type="Pfam" id="PF00089">
    <property type="entry name" value="Trypsin"/>
    <property type="match status" value="1"/>
</dbReference>
<feature type="signal peptide" evidence="2">
    <location>
        <begin position="1"/>
        <end position="22"/>
    </location>
</feature>
<dbReference type="PROSITE" id="PS50240">
    <property type="entry name" value="TRYPSIN_DOM"/>
    <property type="match status" value="1"/>
</dbReference>
<dbReference type="PRINTS" id="PR00722">
    <property type="entry name" value="CHYMOTRYPSIN"/>
</dbReference>
<dbReference type="RefSeq" id="WP_167682836.1">
    <property type="nucleotide sequence ID" value="NZ_QHLQ01000003.1"/>
</dbReference>
<dbReference type="InterPro" id="IPR009003">
    <property type="entry name" value="Peptidase_S1_PA"/>
</dbReference>
<protein>
    <submittedName>
        <fullName evidence="4">Trypsin</fullName>
    </submittedName>
</protein>
<evidence type="ECO:0000259" key="3">
    <source>
        <dbReference type="PROSITE" id="PS50240"/>
    </source>
</evidence>
<dbReference type="Gene3D" id="2.40.10.10">
    <property type="entry name" value="Trypsin-like serine proteases"/>
    <property type="match status" value="2"/>
</dbReference>